<dbReference type="Proteomes" id="UP000266552">
    <property type="component" value="Chromosome"/>
</dbReference>
<gene>
    <name evidence="1" type="ORF">D5F53_17700</name>
</gene>
<organism evidence="1 2">
    <name type="scientific">Paenibacillus lautus</name>
    <name type="common">Bacillus lautus</name>
    <dbReference type="NCBI Taxonomy" id="1401"/>
    <lineage>
        <taxon>Bacteria</taxon>
        <taxon>Bacillati</taxon>
        <taxon>Bacillota</taxon>
        <taxon>Bacilli</taxon>
        <taxon>Bacillales</taxon>
        <taxon>Paenibacillaceae</taxon>
        <taxon>Paenibacillus</taxon>
    </lineage>
</organism>
<dbReference type="EMBL" id="CP032412">
    <property type="protein sequence ID" value="AYB44997.1"/>
    <property type="molecule type" value="Genomic_DNA"/>
</dbReference>
<dbReference type="AlphaFoldDB" id="A0A385TRG1"/>
<evidence type="ECO:0000313" key="2">
    <source>
        <dbReference type="Proteomes" id="UP000266552"/>
    </source>
</evidence>
<reference evidence="1 2" key="1">
    <citation type="submission" date="2018-09" db="EMBL/GenBank/DDBJ databases">
        <title>Genome Sequence of Paenibacillus lautus Strain E7593-69, Azo Dye-Degrading Bacteria, Isolated from Commercial Tattoo Inks.</title>
        <authorList>
            <person name="Nho S.W."/>
            <person name="Kim S.-J."/>
            <person name="Kweon O."/>
            <person name="Cerniglia C.E."/>
        </authorList>
    </citation>
    <scope>NUCLEOTIDE SEQUENCE [LARGE SCALE GENOMIC DNA]</scope>
    <source>
        <strain evidence="1 2">E7593-69</strain>
    </source>
</reference>
<name>A0A385TRG1_PAELA</name>
<accession>A0A385TRG1</accession>
<protein>
    <submittedName>
        <fullName evidence="1">Uncharacterized protein</fullName>
    </submittedName>
</protein>
<keyword evidence="2" id="KW-1185">Reference proteome</keyword>
<sequence length="124" mass="13653">MLELATGVALFLGASLYAFNIQAMVGDGITAVDRMTQEQHAGVTTVKMTNENGKLTYEGSEVLFTLRELEAGEFTVDVDGMVFHSGSHPEELDVSIIDLNARYHAEYIRGADGEIERILFVKVR</sequence>
<proteinExistence type="predicted"/>
<evidence type="ECO:0000313" key="1">
    <source>
        <dbReference type="EMBL" id="AYB44997.1"/>
    </source>
</evidence>
<dbReference type="KEGG" id="plw:D5F53_17700"/>